<proteinExistence type="predicted"/>
<dbReference type="Proteomes" id="UP000076925">
    <property type="component" value="Unassembled WGS sequence"/>
</dbReference>
<dbReference type="STRING" id="128403.WA1_44495"/>
<keyword evidence="2" id="KW-1185">Reference proteome</keyword>
<reference evidence="1 2" key="1">
    <citation type="journal article" date="2013" name="Genome Biol. Evol.">
        <title>Genomes of Stigonematalean cyanobacteria (subsection V) and the evolution of oxygenic photosynthesis from prokaryotes to plastids.</title>
        <authorList>
            <person name="Dagan T."/>
            <person name="Roettger M."/>
            <person name="Stucken K."/>
            <person name="Landan G."/>
            <person name="Koch R."/>
            <person name="Major P."/>
            <person name="Gould S.B."/>
            <person name="Goremykin V.V."/>
            <person name="Rippka R."/>
            <person name="Tandeau de Marsac N."/>
            <person name="Gugger M."/>
            <person name="Lockhart P.J."/>
            <person name="Allen J.F."/>
            <person name="Brune I."/>
            <person name="Maus I."/>
            <person name="Puhler A."/>
            <person name="Martin W.F."/>
        </authorList>
    </citation>
    <scope>NUCLEOTIDE SEQUENCE [LARGE SCALE GENOMIC DNA]</scope>
    <source>
        <strain evidence="1 2">PCC 7110</strain>
    </source>
</reference>
<evidence type="ECO:0000313" key="2">
    <source>
        <dbReference type="Proteomes" id="UP000076925"/>
    </source>
</evidence>
<accession>A0A139WWC8</accession>
<protein>
    <submittedName>
        <fullName evidence="1">Uncharacterized protein</fullName>
    </submittedName>
</protein>
<comment type="caution">
    <text evidence="1">The sequence shown here is derived from an EMBL/GenBank/DDBJ whole genome shotgun (WGS) entry which is preliminary data.</text>
</comment>
<dbReference type="AlphaFoldDB" id="A0A139WWC8"/>
<sequence>MGFWILDFGFWILDLMTLDLVTGHWSLVTGHCSCQQTAKYVRIVSNYGSYSALIRNNFAFFSLSRLKSAIFGVF</sequence>
<name>A0A139WWC8_9CYAN</name>
<dbReference type="EMBL" id="ANNX02000047">
    <property type="protein sequence ID" value="KYC36740.1"/>
    <property type="molecule type" value="Genomic_DNA"/>
</dbReference>
<gene>
    <name evidence="1" type="ORF">WA1_44495</name>
</gene>
<organism evidence="1 2">
    <name type="scientific">Scytonema hofmannii PCC 7110</name>
    <dbReference type="NCBI Taxonomy" id="128403"/>
    <lineage>
        <taxon>Bacteria</taxon>
        <taxon>Bacillati</taxon>
        <taxon>Cyanobacteriota</taxon>
        <taxon>Cyanophyceae</taxon>
        <taxon>Nostocales</taxon>
        <taxon>Scytonemataceae</taxon>
        <taxon>Scytonema</taxon>
    </lineage>
</organism>
<evidence type="ECO:0000313" key="1">
    <source>
        <dbReference type="EMBL" id="KYC36740.1"/>
    </source>
</evidence>